<name>A0A4Q9KCA1_9ACTN</name>
<reference evidence="2 3" key="1">
    <citation type="submission" date="2019-01" db="EMBL/GenBank/DDBJ databases">
        <title>Lactibacter flavus gen. nov., sp. nov., a novel bacterium of the family Propionibacteriaceae isolated from raw milk and dairy products.</title>
        <authorList>
            <person name="Huptas C."/>
            <person name="Wenning M."/>
            <person name="Breitenwieser F."/>
            <person name="Doll E."/>
            <person name="Von Neubeck M."/>
            <person name="Busse H.-J."/>
            <person name="Scherer S."/>
        </authorList>
    </citation>
    <scope>NUCLEOTIDE SEQUENCE [LARGE SCALE GENOMIC DNA]</scope>
    <source>
        <strain evidence="2 3">KCTC 33808</strain>
    </source>
</reference>
<dbReference type="InterPro" id="IPR036366">
    <property type="entry name" value="PGBDSf"/>
</dbReference>
<sequence length="148" mass="16211">MVEAMNFDMNWNEVYPRAIYCGDGPTGTSCGETSGVWGRNDPTRARAVDREGRKADKLIDGRLWSTGSWRSRNFANGRGSAPAKIQELLNRAMRDARARGASGVPASLSVDGILGNASHAVIVWYQRRVGLRADGLVGIATWQKLRYA</sequence>
<organism evidence="2 3">
    <name type="scientific">Propioniciclava sinopodophylli</name>
    <dbReference type="NCBI Taxonomy" id="1837344"/>
    <lineage>
        <taxon>Bacteria</taxon>
        <taxon>Bacillati</taxon>
        <taxon>Actinomycetota</taxon>
        <taxon>Actinomycetes</taxon>
        <taxon>Propionibacteriales</taxon>
        <taxon>Propionibacteriaceae</taxon>
        <taxon>Propioniciclava</taxon>
    </lineage>
</organism>
<dbReference type="Gene3D" id="1.10.101.10">
    <property type="entry name" value="PGBD-like superfamily/PGBD"/>
    <property type="match status" value="1"/>
</dbReference>
<dbReference type="SUPFAM" id="SSF47090">
    <property type="entry name" value="PGBD-like"/>
    <property type="match status" value="1"/>
</dbReference>
<gene>
    <name evidence="2" type="ORF">ET989_10790</name>
</gene>
<dbReference type="InterPro" id="IPR036365">
    <property type="entry name" value="PGBD-like_sf"/>
</dbReference>
<dbReference type="EMBL" id="SDMQ01000010">
    <property type="protein sequence ID" value="TBT83792.1"/>
    <property type="molecule type" value="Genomic_DNA"/>
</dbReference>
<dbReference type="InterPro" id="IPR002477">
    <property type="entry name" value="Peptidoglycan-bd-like"/>
</dbReference>
<dbReference type="Proteomes" id="UP000292373">
    <property type="component" value="Unassembled WGS sequence"/>
</dbReference>
<dbReference type="AlphaFoldDB" id="A0A4Q9KCA1"/>
<protein>
    <submittedName>
        <fullName evidence="2">Peptidoglycan-binding protein</fullName>
    </submittedName>
</protein>
<accession>A0A4Q9KCA1</accession>
<dbReference type="Pfam" id="PF01471">
    <property type="entry name" value="PG_binding_1"/>
    <property type="match status" value="1"/>
</dbReference>
<evidence type="ECO:0000313" key="3">
    <source>
        <dbReference type="Proteomes" id="UP000292373"/>
    </source>
</evidence>
<comment type="caution">
    <text evidence="2">The sequence shown here is derived from an EMBL/GenBank/DDBJ whole genome shotgun (WGS) entry which is preliminary data.</text>
</comment>
<proteinExistence type="predicted"/>
<dbReference type="OrthoDB" id="9815541at2"/>
<feature type="domain" description="Peptidoglycan binding-like" evidence="1">
    <location>
        <begin position="79"/>
        <end position="145"/>
    </location>
</feature>
<evidence type="ECO:0000259" key="1">
    <source>
        <dbReference type="Pfam" id="PF01471"/>
    </source>
</evidence>
<keyword evidence="3" id="KW-1185">Reference proteome</keyword>
<evidence type="ECO:0000313" key="2">
    <source>
        <dbReference type="EMBL" id="TBT83792.1"/>
    </source>
</evidence>